<evidence type="ECO:0000313" key="2">
    <source>
        <dbReference type="Proteomes" id="UP000481360"/>
    </source>
</evidence>
<dbReference type="AlphaFoldDB" id="A0A7C9RLT3"/>
<dbReference type="Proteomes" id="UP000481360">
    <property type="component" value="Unassembled WGS sequence"/>
</dbReference>
<organism evidence="1 2">
    <name type="scientific">Lentzea alba</name>
    <dbReference type="NCBI Taxonomy" id="2714351"/>
    <lineage>
        <taxon>Bacteria</taxon>
        <taxon>Bacillati</taxon>
        <taxon>Actinomycetota</taxon>
        <taxon>Actinomycetes</taxon>
        <taxon>Pseudonocardiales</taxon>
        <taxon>Pseudonocardiaceae</taxon>
        <taxon>Lentzea</taxon>
    </lineage>
</organism>
<keyword evidence="2" id="KW-1185">Reference proteome</keyword>
<name>A0A7C9RLT3_9PSEU</name>
<proteinExistence type="predicted"/>
<reference evidence="1 2" key="1">
    <citation type="submission" date="2020-03" db="EMBL/GenBank/DDBJ databases">
        <title>Isolation and identification of active actinomycetes.</title>
        <authorList>
            <person name="Sun X."/>
        </authorList>
    </citation>
    <scope>NUCLEOTIDE SEQUENCE [LARGE SCALE GENOMIC DNA]</scope>
    <source>
        <strain evidence="1 2">NEAU-D13</strain>
    </source>
</reference>
<dbReference type="EMBL" id="JAAMPJ010000001">
    <property type="protein sequence ID" value="NGY58171.1"/>
    <property type="molecule type" value="Genomic_DNA"/>
</dbReference>
<gene>
    <name evidence="1" type="ORF">G7043_04390</name>
</gene>
<evidence type="ECO:0000313" key="1">
    <source>
        <dbReference type="EMBL" id="NGY58171.1"/>
    </source>
</evidence>
<comment type="caution">
    <text evidence="1">The sequence shown here is derived from an EMBL/GenBank/DDBJ whole genome shotgun (WGS) entry which is preliminary data.</text>
</comment>
<sequence length="205" mass="22512">MGDERYGEDIALVVDLDVPEAARLISERLAIELGPNDPYGHRGFSGFDASGAYVRVCKTGGVYGASGEFRPYYPEPSTVAVRATTIAGEIVAALSGPPFRLLVVAPGPTLEELEKEATWRRLLGELRDEGWEVVLDGTAAPVALDGRLPSGESFYLRCRWSVCSLEVDDVEVEEVELEGEFSASYLLPDDAVAVLRELHQRWLRR</sequence>
<protein>
    <submittedName>
        <fullName evidence="1">Uncharacterized protein</fullName>
    </submittedName>
</protein>
<dbReference type="RefSeq" id="WP_166044085.1">
    <property type="nucleotide sequence ID" value="NZ_JAAMPJ010000001.1"/>
</dbReference>
<accession>A0A7C9RLT3</accession>